<evidence type="ECO:0000313" key="1">
    <source>
        <dbReference type="EMBL" id="OAD78863.1"/>
    </source>
</evidence>
<proteinExistence type="predicted"/>
<dbReference type="AlphaFoldDB" id="A0A162UYS8"/>
<protein>
    <submittedName>
        <fullName evidence="1">Uncharacterized protein</fullName>
    </submittedName>
</protein>
<dbReference type="InParanoid" id="A0A162UYS8"/>
<gene>
    <name evidence="1" type="ORF">PHYBLDRAFT_163957</name>
</gene>
<dbReference type="RefSeq" id="XP_018296903.1">
    <property type="nucleotide sequence ID" value="XM_018434912.1"/>
</dbReference>
<keyword evidence="2" id="KW-1185">Reference proteome</keyword>
<dbReference type="EMBL" id="KV440973">
    <property type="protein sequence ID" value="OAD78863.1"/>
    <property type="molecule type" value="Genomic_DNA"/>
</dbReference>
<reference evidence="2" key="1">
    <citation type="submission" date="2015-06" db="EMBL/GenBank/DDBJ databases">
        <title>Expansion of signal transduction pathways in fungi by whole-genome duplication.</title>
        <authorList>
            <consortium name="DOE Joint Genome Institute"/>
            <person name="Corrochano L.M."/>
            <person name="Kuo A."/>
            <person name="Marcet-Houben M."/>
            <person name="Polaino S."/>
            <person name="Salamov A."/>
            <person name="Villalobos J.M."/>
            <person name="Alvarez M.I."/>
            <person name="Avalos J."/>
            <person name="Benito E.P."/>
            <person name="Benoit I."/>
            <person name="Burger G."/>
            <person name="Camino L.P."/>
            <person name="Canovas D."/>
            <person name="Cerda-Olmedo E."/>
            <person name="Cheng J.-F."/>
            <person name="Dominguez A."/>
            <person name="Elias M."/>
            <person name="Eslava A.P."/>
            <person name="Glaser F."/>
            <person name="Grimwood J."/>
            <person name="Gutierrez G."/>
            <person name="Heitman J."/>
            <person name="Henrissat B."/>
            <person name="Iturriaga E.A."/>
            <person name="Lang B.F."/>
            <person name="Lavin J.L."/>
            <person name="Lee S."/>
            <person name="Li W."/>
            <person name="Lindquist E."/>
            <person name="Lopez-Garcia S."/>
            <person name="Luque E.M."/>
            <person name="Marcos A.T."/>
            <person name="Martin J."/>
            <person name="McCluskey K."/>
            <person name="Medina H.R."/>
            <person name="Miralles-Duran A."/>
            <person name="Miyazaki A."/>
            <person name="Munoz-Torres E."/>
            <person name="Oguiza J.A."/>
            <person name="Ohm R."/>
            <person name="Olmedo M."/>
            <person name="Orejas M."/>
            <person name="Ortiz-Castellanos L."/>
            <person name="Pisabarro A.G."/>
            <person name="Rodriguez-Romero J."/>
            <person name="Ruiz-Herrera J."/>
            <person name="Ruiz-Vazquez R."/>
            <person name="Sanz C."/>
            <person name="Schackwitz W."/>
            <person name="Schmutz J."/>
            <person name="Shahriari M."/>
            <person name="Shelest E."/>
            <person name="Silva-Franco F."/>
            <person name="Soanes D."/>
            <person name="Syed K."/>
            <person name="Tagua V.G."/>
            <person name="Talbot N.J."/>
            <person name="Thon M."/>
            <person name="De vries R.P."/>
            <person name="Wiebenga A."/>
            <person name="Yadav J.S."/>
            <person name="Braun E.L."/>
            <person name="Baker S."/>
            <person name="Garre V."/>
            <person name="Horwitz B."/>
            <person name="Torres-Martinez S."/>
            <person name="Idnurm A."/>
            <person name="Herrera-Estrella A."/>
            <person name="Gabaldon T."/>
            <person name="Grigoriev I.V."/>
        </authorList>
    </citation>
    <scope>NUCLEOTIDE SEQUENCE [LARGE SCALE GENOMIC DNA]</scope>
    <source>
        <strain evidence="2">NRRL 1555(-)</strain>
    </source>
</reference>
<dbReference type="GeneID" id="28995818"/>
<sequence length="243" mass="28339">MQISPAKLFVTFANCIVFLNDTANLPTNAVEKLRLELQHRKEFEIRFAKEFNLQQKVVENMAEAAYNFSNTEMKNKRKLDRENYRRKEIIDSYNSMGPLEKGRYYEMTKENSTTLHQESSVPDVNCAAKSILTIMDTMKLLMNYDSLFLFWKSDTSFSRKIDHLLSGDTSSIFFKCIEEDEETGESRKSFPWKAIENKKDTIRAVGWPEKLPFVPLSLMKDIEKEMLVDALDKELISFSCSFE</sequence>
<name>A0A162UYS8_PHYB8</name>
<dbReference type="Proteomes" id="UP000077315">
    <property type="component" value="Unassembled WGS sequence"/>
</dbReference>
<organism evidence="1 2">
    <name type="scientific">Phycomyces blakesleeanus (strain ATCC 8743b / DSM 1359 / FGSC 10004 / NBRC 33097 / NRRL 1555)</name>
    <dbReference type="NCBI Taxonomy" id="763407"/>
    <lineage>
        <taxon>Eukaryota</taxon>
        <taxon>Fungi</taxon>
        <taxon>Fungi incertae sedis</taxon>
        <taxon>Mucoromycota</taxon>
        <taxon>Mucoromycotina</taxon>
        <taxon>Mucoromycetes</taxon>
        <taxon>Mucorales</taxon>
        <taxon>Phycomycetaceae</taxon>
        <taxon>Phycomyces</taxon>
    </lineage>
</organism>
<accession>A0A162UYS8</accession>
<dbReference type="VEuPathDB" id="FungiDB:PHYBLDRAFT_163957"/>
<evidence type="ECO:0000313" key="2">
    <source>
        <dbReference type="Proteomes" id="UP000077315"/>
    </source>
</evidence>